<evidence type="ECO:0000313" key="5">
    <source>
        <dbReference type="Proteomes" id="UP001500618"/>
    </source>
</evidence>
<dbReference type="SUPFAM" id="SSF55729">
    <property type="entry name" value="Acyl-CoA N-acyltransferases (Nat)"/>
    <property type="match status" value="1"/>
</dbReference>
<evidence type="ECO:0000256" key="1">
    <source>
        <dbReference type="ARBA" id="ARBA00022679"/>
    </source>
</evidence>
<keyword evidence="1" id="KW-0808">Transferase</keyword>
<feature type="domain" description="N-acetyltransferase" evidence="3">
    <location>
        <begin position="3"/>
        <end position="150"/>
    </location>
</feature>
<name>A0ABN2IPI3_9ACTN</name>
<reference evidence="4 5" key="1">
    <citation type="journal article" date="2019" name="Int. J. Syst. Evol. Microbiol.">
        <title>The Global Catalogue of Microorganisms (GCM) 10K type strain sequencing project: providing services to taxonomists for standard genome sequencing and annotation.</title>
        <authorList>
            <consortium name="The Broad Institute Genomics Platform"/>
            <consortium name="The Broad Institute Genome Sequencing Center for Infectious Disease"/>
            <person name="Wu L."/>
            <person name="Ma J."/>
        </authorList>
    </citation>
    <scope>NUCLEOTIDE SEQUENCE [LARGE SCALE GENOMIC DNA]</scope>
    <source>
        <strain evidence="4 5">JCM 14718</strain>
    </source>
</reference>
<dbReference type="PANTHER" id="PTHR43877">
    <property type="entry name" value="AMINOALKYLPHOSPHONATE N-ACETYLTRANSFERASE-RELATED-RELATED"/>
    <property type="match status" value="1"/>
</dbReference>
<dbReference type="Gene3D" id="3.40.630.30">
    <property type="match status" value="1"/>
</dbReference>
<dbReference type="EMBL" id="BAAANY010000032">
    <property type="protein sequence ID" value="GAA1708933.1"/>
    <property type="molecule type" value="Genomic_DNA"/>
</dbReference>
<dbReference type="InterPro" id="IPR050832">
    <property type="entry name" value="Bact_Acetyltransf"/>
</dbReference>
<proteinExistence type="predicted"/>
<protein>
    <submittedName>
        <fullName evidence="4">GNAT family N-acetyltransferase</fullName>
    </submittedName>
</protein>
<dbReference type="PROSITE" id="PS51186">
    <property type="entry name" value="GNAT"/>
    <property type="match status" value="1"/>
</dbReference>
<dbReference type="Pfam" id="PF00583">
    <property type="entry name" value="Acetyltransf_1"/>
    <property type="match status" value="1"/>
</dbReference>
<gene>
    <name evidence="4" type="ORF">GCM10009765_68040</name>
</gene>
<comment type="caution">
    <text evidence="4">The sequence shown here is derived from an EMBL/GenBank/DDBJ whole genome shotgun (WGS) entry which is preliminary data.</text>
</comment>
<keyword evidence="5" id="KW-1185">Reference proteome</keyword>
<dbReference type="RefSeq" id="WP_163571858.1">
    <property type="nucleotide sequence ID" value="NZ_BAAANY010000032.1"/>
</dbReference>
<evidence type="ECO:0000313" key="4">
    <source>
        <dbReference type="EMBL" id="GAA1708933.1"/>
    </source>
</evidence>
<accession>A0ABN2IPI3</accession>
<dbReference type="CDD" id="cd04301">
    <property type="entry name" value="NAT_SF"/>
    <property type="match status" value="1"/>
</dbReference>
<dbReference type="InterPro" id="IPR016181">
    <property type="entry name" value="Acyl_CoA_acyltransferase"/>
</dbReference>
<evidence type="ECO:0000256" key="2">
    <source>
        <dbReference type="ARBA" id="ARBA00023315"/>
    </source>
</evidence>
<evidence type="ECO:0000259" key="3">
    <source>
        <dbReference type="PROSITE" id="PS51186"/>
    </source>
</evidence>
<keyword evidence="2" id="KW-0012">Acyltransferase</keyword>
<dbReference type="InterPro" id="IPR000182">
    <property type="entry name" value="GNAT_dom"/>
</dbReference>
<sequence>MTLDIRRARREDVPAIVTLLADDAVSVARGITAEVVDGHFEAFDALDADPNQLLWVLTENDEIIGTQQLTFIPGISRHGAWRAQIEAVRISSMRRGAGLGAFFIEAAVEEARKRGCALVQLTSDTRRTDAHRFYERLGFTKSHAGFKLAL</sequence>
<dbReference type="Proteomes" id="UP001500618">
    <property type="component" value="Unassembled WGS sequence"/>
</dbReference>
<organism evidence="4 5">
    <name type="scientific">Fodinicola feengrottensis</name>
    <dbReference type="NCBI Taxonomy" id="435914"/>
    <lineage>
        <taxon>Bacteria</taxon>
        <taxon>Bacillati</taxon>
        <taxon>Actinomycetota</taxon>
        <taxon>Actinomycetes</taxon>
        <taxon>Mycobacteriales</taxon>
        <taxon>Fodinicola</taxon>
    </lineage>
</organism>
<dbReference type="PANTHER" id="PTHR43877:SF2">
    <property type="entry name" value="AMINOALKYLPHOSPHONATE N-ACETYLTRANSFERASE-RELATED"/>
    <property type="match status" value="1"/>
</dbReference>